<evidence type="ECO:0000256" key="1">
    <source>
        <dbReference type="ARBA" id="ARBA00022737"/>
    </source>
</evidence>
<organism evidence="5 6">
    <name type="scientific">Cytospora leucostoma</name>
    <dbReference type="NCBI Taxonomy" id="1230097"/>
    <lineage>
        <taxon>Eukaryota</taxon>
        <taxon>Fungi</taxon>
        <taxon>Dikarya</taxon>
        <taxon>Ascomycota</taxon>
        <taxon>Pezizomycotina</taxon>
        <taxon>Sordariomycetes</taxon>
        <taxon>Sordariomycetidae</taxon>
        <taxon>Diaporthales</taxon>
        <taxon>Cytosporaceae</taxon>
        <taxon>Cytospora</taxon>
    </lineage>
</organism>
<reference evidence="5 6" key="1">
    <citation type="submission" date="2015-09" db="EMBL/GenBank/DDBJ databases">
        <title>Host preference determinants of Valsa canker pathogens revealed by comparative genomics.</title>
        <authorList>
            <person name="Yin Z."/>
            <person name="Huang L."/>
        </authorList>
    </citation>
    <scope>NUCLEOTIDE SEQUENCE [LARGE SCALE GENOMIC DNA]</scope>
    <source>
        <strain evidence="5 6">SXYLt</strain>
    </source>
</reference>
<feature type="compositionally biased region" description="Polar residues" evidence="2">
    <location>
        <begin position="140"/>
        <end position="159"/>
    </location>
</feature>
<dbReference type="InterPro" id="IPR027417">
    <property type="entry name" value="P-loop_NTPase"/>
</dbReference>
<feature type="compositionally biased region" description="Basic and acidic residues" evidence="2">
    <location>
        <begin position="129"/>
        <end position="139"/>
    </location>
</feature>
<feature type="compositionally biased region" description="Acidic residues" evidence="2">
    <location>
        <begin position="1271"/>
        <end position="1287"/>
    </location>
</feature>
<feature type="domain" description="Nephrocystin 3-like N-terminal" evidence="4">
    <location>
        <begin position="433"/>
        <end position="600"/>
    </location>
</feature>
<dbReference type="Pfam" id="PF24883">
    <property type="entry name" value="NPHP3_N"/>
    <property type="match status" value="1"/>
</dbReference>
<dbReference type="Gene3D" id="1.25.40.10">
    <property type="entry name" value="Tetratricopeptide repeat domain"/>
    <property type="match status" value="2"/>
</dbReference>
<keyword evidence="6" id="KW-1185">Reference proteome</keyword>
<dbReference type="InterPro" id="IPR011990">
    <property type="entry name" value="TPR-like_helical_dom_sf"/>
</dbReference>
<dbReference type="SUPFAM" id="SSF52540">
    <property type="entry name" value="P-loop containing nucleoside triphosphate hydrolases"/>
    <property type="match status" value="1"/>
</dbReference>
<dbReference type="Gene3D" id="3.40.50.300">
    <property type="entry name" value="P-loop containing nucleotide triphosphate hydrolases"/>
    <property type="match status" value="1"/>
</dbReference>
<dbReference type="InterPro" id="IPR056884">
    <property type="entry name" value="NPHP3-like_N"/>
</dbReference>
<dbReference type="STRING" id="1230097.A0A423XJE1"/>
<keyword evidence="1" id="KW-0677">Repeat</keyword>
<feature type="region of interest" description="Disordered" evidence="2">
    <location>
        <begin position="2314"/>
        <end position="2336"/>
    </location>
</feature>
<proteinExistence type="predicted"/>
<feature type="compositionally biased region" description="Basic and acidic residues" evidence="2">
    <location>
        <begin position="1"/>
        <end position="11"/>
    </location>
</feature>
<evidence type="ECO:0000259" key="4">
    <source>
        <dbReference type="Pfam" id="PF24883"/>
    </source>
</evidence>
<dbReference type="OrthoDB" id="2546325at2759"/>
<evidence type="ECO:0000259" key="3">
    <source>
        <dbReference type="Pfam" id="PF22939"/>
    </source>
</evidence>
<evidence type="ECO:0000313" key="5">
    <source>
        <dbReference type="EMBL" id="ROW16374.1"/>
    </source>
</evidence>
<sequence>MPAKDNKEGSHKKFFSLRGKKNKDKRAVKKGLSEALGASLGAIRLQSEDDEASSISSRSSAPNSLQQYPSRDSLKSIDMSLFNHLKRTKSDKSASSSQPPRELPRIVTTTDAPSVVSRELLSPRQSRNKAHDRAHDRSHSQAGSAAGSETTVVPEGNQNGRRRTATFDKAKYPTPPQTPGTPGGRRNPRGNQIVPDAVATFRPKLQAELRGSREAGLADGVSSEDLLGFIAAERLRRMPARGSRWDKILKWAEDFAKKLSLFEITGDQFIPSSNEAVELILASLQILLLLGPQNGEALERAFALFHEYGLTFDFYKRNISLLVSIAEAKRYLSLSLADILALTVEMSILYRKTAHSMASNSVTVDFNLTFGYRMESFVSHKDRIGELMWTWQLENSPEISDIHVSIESIRQWLLPQDRQLQRHATRTPRAEFTCEWLERPFVDFARSKDRVFAITAEAGAGKTFLFDWIVERLQRRAGLYEYQAISASVDSQVPAQATQIALVKALLLQLLEQNVGNVTLFRHLANVTELDANTDNPEDAEDALWYTLDTALQGLENVVLVVDGLDALEGDEAHKLEAFEHLHDIATTNKNNVRVIILSRPFSKPWPKPTRQISMTPQRTTQDVKHLVRGWLTSRNIGDKQEVDEISEKIAVRSKGSLTWADLSLGLLSNAKTIDEVVLAVNQLPATKDEILARHVNAISFSGDARLIISWLLVSERPLSTIEIQALLELDLQKGSHHPRSTNIVDDIRKAVGTLVTIQDKTVRLRNEFVRLYLLELSKKEKKEGQAALLTVNEANKDLTARLLLYVKVCVSRNVEPSLDTITPHETTALFKSHALLEYATRNWLSHFRHSSFYANGQIQAAEVVAELKGNFPNSTLLVRLEQRSWDRQTLASTANSWHVLALAIRRIILGDTAQSVLQSSLNVAQSYHKLSQFTEAAKYFYIAARIGQTVLGRNNELAVASAIRSLEISGKTKEKPTARDEAVTQREELLKYLIETETQRGAPSPLAAKYHNELAELYISIKEVPKAEAVYRDVYKSAVSHEGQYSKEATEAAVKLQAVLYKSNKPEEVVKYTQPIFQAAESELDIFDIRRVEVTLRMADTYENLKDFTHAEELYISLWRGLNEYCRSTYGAAKAAELSEAHQRKIQISIAYARFLRRQGRNSEAQNILHGVWLDYQNVTEQQSEAVVKELNEVGEELKEGGSYDSAAAVFKYVWGSFQGRGKETSAEAVKTAVALLEVLQQRTKQKEAEKAKERSILTTKGGISVDTSTETDLEAGQEDDGDDTEADRILGDIVRRNAPNAPDSKAGGKYREIPTVEAQIQTCDTLSSFYVTKYKWAEAIEVLTQLLKLLWPELGGSGKYSFPKAYRSDAIKFTRRLAQAYTESNQNESAEKLYVAIFQASLGSGLKIQDDFVTEAANQLIEFYKKNNQWLKVLGVYQQLLEGYKTSLGSRNALTIRTLYTMGDLSVQHNIKGADRYYLELLKADKNPEGVISKDTLPAAIALAKIYYEQKRWAELRPIYDALWLTFTKKAKEYNMSPELVQAIYKRYYTILQVHLKVPVEEVRDVAIQYRDTCTKVYGPQADITLSAAMAVVAISRKSPNVQHQKEAVKICEDIVSDSEKQKAVPAEGDEKAVEVKRTPFQIALLAAAKRHLAGLYTAQTPGTGGQAKGTVSAESAQKAEALWREQLEINKKEYGFLNQLTLASLASLVSVWARSDKPETRKQAREKLDISVVEVLTEASPAGHSSVDSNKLYQAGIALAKAYILNGFTREAWALLKQLRFHVVARNKIAGSPVTLKDATNLKLNDNIDRRAMVFIAAFEETLRHVGAESNKSIIKVTFSDIMTDLLTESILYDRYSLSISSKVLSLQQKLFDGARLYVFLRINKQQHAEQLVAVEESLFRLFTEKFGASLKTEAPVTRAFVVAIIEELGLLRLHEDDLVYIACTAVTRRVYDLLLAEQYVQAVGLTTAWFQFVASQNGFQNPKLIPFAFKLSLYLAGLGVNSNKAADGVLQGRLLELSKTILRETLTACKSMNIDLLQLQASELNSLVRLMGQQKNYEDLEWLLTQLWKSRIIQASWSPTTVIAVGRRLVEVLFVRNKREQAIALAESMAYNLRRTWGLLDAATVDLNNLLSALDVADGRYADALDIHEEILRALLDLNVTGKGDEEDFDDGTSDLVDFDDEAAAALALQQLDLIRRIYARNSGWPEGPDAADMTQLTTHVVGEFAVIAPDAYGAFGDGDSTKWSKHAPPAHDTTGTFVAPEVWEFSLTEEQKPEHPALKKRPSHMLRSLEISRSRSFGDLNEARRKLGDDFGSGTPNGNGNGVTFLADPVH</sequence>
<dbReference type="InterPro" id="IPR054471">
    <property type="entry name" value="GPIID_WHD"/>
</dbReference>
<comment type="caution">
    <text evidence="5">The sequence shown here is derived from an EMBL/GenBank/DDBJ whole genome shotgun (WGS) entry which is preliminary data.</text>
</comment>
<dbReference type="Proteomes" id="UP000285146">
    <property type="component" value="Unassembled WGS sequence"/>
</dbReference>
<dbReference type="EMBL" id="LKEB01000005">
    <property type="protein sequence ID" value="ROW16374.1"/>
    <property type="molecule type" value="Genomic_DNA"/>
</dbReference>
<dbReference type="InParanoid" id="A0A423XJE1"/>
<dbReference type="PANTHER" id="PTHR10039:SF11">
    <property type="entry name" value="NACHT DOMAIN PROTEIN (AFU_ORTHOLOGUE AFUA_1G01490)"/>
    <property type="match status" value="1"/>
</dbReference>
<dbReference type="PANTHER" id="PTHR10039">
    <property type="entry name" value="AMELOGENIN"/>
    <property type="match status" value="1"/>
</dbReference>
<accession>A0A423XJE1</accession>
<dbReference type="Pfam" id="PF22939">
    <property type="entry name" value="WHD_GPIID"/>
    <property type="match status" value="1"/>
</dbReference>
<feature type="domain" description="GPI inositol-deacylase winged helix" evidence="3">
    <location>
        <begin position="695"/>
        <end position="776"/>
    </location>
</feature>
<evidence type="ECO:0000256" key="2">
    <source>
        <dbReference type="SAM" id="MobiDB-lite"/>
    </source>
</evidence>
<protein>
    <submittedName>
        <fullName evidence="5">Uncharacterized protein</fullName>
    </submittedName>
</protein>
<gene>
    <name evidence="5" type="ORF">VPNG_02700</name>
</gene>
<feature type="region of interest" description="Disordered" evidence="2">
    <location>
        <begin position="1261"/>
        <end position="1287"/>
    </location>
</feature>
<feature type="compositionally biased region" description="Basic residues" evidence="2">
    <location>
        <begin position="12"/>
        <end position="29"/>
    </location>
</feature>
<name>A0A423XJE1_9PEZI</name>
<feature type="region of interest" description="Disordered" evidence="2">
    <location>
        <begin position="1"/>
        <end position="192"/>
    </location>
</feature>
<evidence type="ECO:0000313" key="6">
    <source>
        <dbReference type="Proteomes" id="UP000285146"/>
    </source>
</evidence>